<dbReference type="EMBL" id="AJTX02000003">
    <property type="protein sequence ID" value="KKJ00715.1"/>
    <property type="molecule type" value="Genomic_DNA"/>
</dbReference>
<name>A0A0M2PX12_PROHO</name>
<proteinExistence type="predicted"/>
<evidence type="ECO:0000313" key="2">
    <source>
        <dbReference type="Proteomes" id="UP000034681"/>
    </source>
</evidence>
<evidence type="ECO:0008006" key="3">
    <source>
        <dbReference type="Google" id="ProtNLM"/>
    </source>
</evidence>
<dbReference type="Pfam" id="PF11341">
    <property type="entry name" value="DUF3143"/>
    <property type="match status" value="1"/>
</dbReference>
<organism evidence="1 2">
    <name type="scientific">Prochlorothrix hollandica PCC 9006 = CALU 1027</name>
    <dbReference type="NCBI Taxonomy" id="317619"/>
    <lineage>
        <taxon>Bacteria</taxon>
        <taxon>Bacillati</taxon>
        <taxon>Cyanobacteriota</taxon>
        <taxon>Cyanophyceae</taxon>
        <taxon>Prochlorotrichales</taxon>
        <taxon>Prochlorotrichaceae</taxon>
        <taxon>Prochlorothrix</taxon>
    </lineage>
</organism>
<keyword evidence="2" id="KW-1185">Reference proteome</keyword>
<reference evidence="1" key="1">
    <citation type="submission" date="2012-04" db="EMBL/GenBank/DDBJ databases">
        <authorList>
            <person name="Borisov I.G."/>
            <person name="Ivanikova N.V."/>
            <person name="Pinevich A.V."/>
        </authorList>
    </citation>
    <scope>NUCLEOTIDE SEQUENCE</scope>
    <source>
        <strain evidence="1">CALU 1027</strain>
    </source>
</reference>
<dbReference type="PANTHER" id="PTHR35765:SF2">
    <property type="entry name" value="OS05G0569200 PROTEIN"/>
    <property type="match status" value="1"/>
</dbReference>
<dbReference type="AlphaFoldDB" id="A0A0M2PX12"/>
<evidence type="ECO:0000313" key="1">
    <source>
        <dbReference type="EMBL" id="KKJ00715.1"/>
    </source>
</evidence>
<dbReference type="STRING" id="317619.GCA_000332315_04496"/>
<gene>
    <name evidence="1" type="ORF">PROH_05390</name>
</gene>
<accession>A0A0M2PX12</accession>
<dbReference type="Proteomes" id="UP000034681">
    <property type="component" value="Unassembled WGS sequence"/>
</dbReference>
<sequence length="103" mass="11838">MALPPPNTPLYNHTLPALERWLQEQGCESHGSERNRWLLCHDDWQAEIQLDVTDIVVCYLKAGADGRDIQRAFPYSLSRMDIGEFQVSNESRQLRSKSILPLT</sequence>
<dbReference type="eggNOG" id="ENOG5034BGM">
    <property type="taxonomic scope" value="Bacteria"/>
</dbReference>
<comment type="caution">
    <text evidence="1">The sequence shown here is derived from an EMBL/GenBank/DDBJ whole genome shotgun (WGS) entry which is preliminary data.</text>
</comment>
<dbReference type="InterPro" id="IPR021489">
    <property type="entry name" value="DUF3143"/>
</dbReference>
<dbReference type="PANTHER" id="PTHR35765">
    <property type="entry name" value="OS05G0569200 PROTEIN"/>
    <property type="match status" value="1"/>
</dbReference>
<protein>
    <recommendedName>
        <fullName evidence="3">DUF3143 domain-containing protein</fullName>
    </recommendedName>
</protein>